<name>E1YB12_9BACT</name>
<comment type="similarity">
    <text evidence="8">Belongs to the Maf family. YceF subfamily.</text>
</comment>
<evidence type="ECO:0000256" key="9">
    <source>
        <dbReference type="HAMAP-Rule" id="MF_00528"/>
    </source>
</evidence>
<dbReference type="Pfam" id="PF02545">
    <property type="entry name" value="Maf"/>
    <property type="match status" value="1"/>
</dbReference>
<evidence type="ECO:0000256" key="6">
    <source>
        <dbReference type="ARBA" id="ARBA00050213"/>
    </source>
</evidence>
<evidence type="ECO:0000256" key="8">
    <source>
        <dbReference type="ARBA" id="ARBA00060749"/>
    </source>
</evidence>
<feature type="site" description="Important for substrate specificity" evidence="9">
    <location>
        <position position="87"/>
    </location>
</feature>
<dbReference type="EC" id="3.6.1.9" evidence="9"/>
<keyword evidence="5 9" id="KW-0546">Nucleotide metabolism</keyword>
<gene>
    <name evidence="10" type="ORF">N47_C19110</name>
</gene>
<protein>
    <recommendedName>
        <fullName evidence="9">dTTP/UTP pyrophosphatase</fullName>
        <shortName evidence="9">dTTPase/UTPase</shortName>
        <ecNumber evidence="9">3.6.1.9</ecNumber>
    </recommendedName>
    <alternativeName>
        <fullName evidence="9">Nucleoside triphosphate pyrophosphatase</fullName>
    </alternativeName>
    <alternativeName>
        <fullName evidence="9">Nucleotide pyrophosphatase</fullName>
        <shortName evidence="9">Nucleotide PPase</shortName>
    </alternativeName>
</protein>
<reference evidence="10" key="1">
    <citation type="journal article" date="2011" name="Environ. Microbiol.">
        <title>Genomic insights into the metabolic potential of the polycyclic aromatic hydrocarbon degrading sulfate-reducing Deltaproteobacterium N47.</title>
        <authorList>
            <person name="Bergmann F."/>
            <person name="Selesi D."/>
            <person name="Weinmaier T."/>
            <person name="Tischler P."/>
            <person name="Rattei T."/>
            <person name="Meckenstock R.U."/>
        </authorList>
    </citation>
    <scope>NUCLEOTIDE SEQUENCE</scope>
</reference>
<dbReference type="EMBL" id="FR695867">
    <property type="protein sequence ID" value="CBX27853.1"/>
    <property type="molecule type" value="Genomic_DNA"/>
</dbReference>
<dbReference type="FunFam" id="3.90.950.10:FF:000005">
    <property type="entry name" value="7-methyl-GTP pyrophosphatase"/>
    <property type="match status" value="1"/>
</dbReference>
<dbReference type="CDD" id="cd00555">
    <property type="entry name" value="Maf"/>
    <property type="match status" value="1"/>
</dbReference>
<organism evidence="10">
    <name type="scientific">uncultured Desulfobacterium sp</name>
    <dbReference type="NCBI Taxonomy" id="201089"/>
    <lineage>
        <taxon>Bacteria</taxon>
        <taxon>Pseudomonadati</taxon>
        <taxon>Thermodesulfobacteriota</taxon>
        <taxon>Desulfobacteria</taxon>
        <taxon>Desulfobacterales</taxon>
        <taxon>Desulfobacteriaceae</taxon>
        <taxon>Desulfobacterium</taxon>
        <taxon>environmental samples</taxon>
    </lineage>
</organism>
<dbReference type="HAMAP" id="MF_00528">
    <property type="entry name" value="Maf"/>
    <property type="match status" value="1"/>
</dbReference>
<dbReference type="AlphaFoldDB" id="E1YB12"/>
<dbReference type="GO" id="GO:0036221">
    <property type="term" value="F:UTP diphosphatase activity"/>
    <property type="evidence" value="ECO:0007669"/>
    <property type="project" value="RHEA"/>
</dbReference>
<comment type="similarity">
    <text evidence="9">Belongs to the Maf family. YhdE subfamily.</text>
</comment>
<dbReference type="GO" id="GO:0036218">
    <property type="term" value="F:dTTP diphosphatase activity"/>
    <property type="evidence" value="ECO:0007669"/>
    <property type="project" value="RHEA"/>
</dbReference>
<comment type="caution">
    <text evidence="9">Lacks conserved residue(s) required for the propagation of feature annotation.</text>
</comment>
<comment type="subcellular location">
    <subcellularLocation>
        <location evidence="2 9">Cytoplasm</location>
    </subcellularLocation>
</comment>
<dbReference type="PIRSF" id="PIRSF006305">
    <property type="entry name" value="Maf"/>
    <property type="match status" value="1"/>
</dbReference>
<keyword evidence="4 9" id="KW-0378">Hydrolase</keyword>
<comment type="function">
    <text evidence="9">Nucleoside triphosphate pyrophosphatase that hydrolyzes dTTP and UTP. May have a dual role in cell division arrest and in preventing the incorporation of modified nucleotides into cellular nucleic acids.</text>
</comment>
<dbReference type="PANTHER" id="PTHR43213:SF5">
    <property type="entry name" value="BIFUNCTIONAL DTTP_UTP PYROPHOSPHATASE_METHYLTRANSFERASE PROTEIN-RELATED"/>
    <property type="match status" value="1"/>
</dbReference>
<dbReference type="PANTHER" id="PTHR43213">
    <property type="entry name" value="BIFUNCTIONAL DTTP/UTP PYROPHOSPHATASE/METHYLTRANSFERASE PROTEIN-RELATED"/>
    <property type="match status" value="1"/>
</dbReference>
<comment type="catalytic activity">
    <reaction evidence="9">
        <text>UTP + H2O = UMP + diphosphate + H(+)</text>
        <dbReference type="Rhea" id="RHEA:29395"/>
        <dbReference type="ChEBI" id="CHEBI:15377"/>
        <dbReference type="ChEBI" id="CHEBI:15378"/>
        <dbReference type="ChEBI" id="CHEBI:33019"/>
        <dbReference type="ChEBI" id="CHEBI:46398"/>
        <dbReference type="ChEBI" id="CHEBI:57865"/>
        <dbReference type="EC" id="3.6.1.9"/>
    </reaction>
</comment>
<evidence type="ECO:0000256" key="3">
    <source>
        <dbReference type="ARBA" id="ARBA00022490"/>
    </source>
</evidence>
<evidence type="ECO:0000313" key="10">
    <source>
        <dbReference type="EMBL" id="CBX27853.1"/>
    </source>
</evidence>
<evidence type="ECO:0000256" key="2">
    <source>
        <dbReference type="ARBA" id="ARBA00004496"/>
    </source>
</evidence>
<feature type="active site" description="Proton acceptor" evidence="9">
    <location>
        <position position="86"/>
    </location>
</feature>
<dbReference type="InterPro" id="IPR029001">
    <property type="entry name" value="ITPase-like_fam"/>
</dbReference>
<dbReference type="Gene3D" id="3.90.950.10">
    <property type="match status" value="1"/>
</dbReference>
<evidence type="ECO:0000256" key="4">
    <source>
        <dbReference type="ARBA" id="ARBA00022801"/>
    </source>
</evidence>
<comment type="function">
    <text evidence="7">Nucleoside triphosphate pyrophosphatase that hydrolyzes 7-methyl-GTP (m(7)GTP). May have a dual role in cell division arrest and in preventing the incorporation of modified nucleotides into cellular nucleic acids.</text>
</comment>
<proteinExistence type="inferred from homology"/>
<dbReference type="InterPro" id="IPR003697">
    <property type="entry name" value="Maf-like"/>
</dbReference>
<keyword evidence="3 9" id="KW-0963">Cytoplasm</keyword>
<evidence type="ECO:0000256" key="5">
    <source>
        <dbReference type="ARBA" id="ARBA00023080"/>
    </source>
</evidence>
<comment type="catalytic activity">
    <reaction evidence="9">
        <text>dTTP + H2O = dTMP + diphosphate + H(+)</text>
        <dbReference type="Rhea" id="RHEA:28534"/>
        <dbReference type="ChEBI" id="CHEBI:15377"/>
        <dbReference type="ChEBI" id="CHEBI:15378"/>
        <dbReference type="ChEBI" id="CHEBI:33019"/>
        <dbReference type="ChEBI" id="CHEBI:37568"/>
        <dbReference type="ChEBI" id="CHEBI:63528"/>
        <dbReference type="EC" id="3.6.1.9"/>
    </reaction>
</comment>
<evidence type="ECO:0000256" key="1">
    <source>
        <dbReference type="ARBA" id="ARBA00001968"/>
    </source>
</evidence>
<dbReference type="GO" id="GO:0009117">
    <property type="term" value="P:nucleotide metabolic process"/>
    <property type="evidence" value="ECO:0007669"/>
    <property type="project" value="UniProtKB-KW"/>
</dbReference>
<dbReference type="NCBIfam" id="TIGR00172">
    <property type="entry name" value="maf"/>
    <property type="match status" value="1"/>
</dbReference>
<dbReference type="SUPFAM" id="SSF52972">
    <property type="entry name" value="ITPase-like"/>
    <property type="match status" value="1"/>
</dbReference>
<sequence length="217" mass="24336">MSSDNKNDMNITDKQNDKPFLILASESARRRYLLKQAGINFSVIPSGFDESLVEVSAPEIYVKILAESKAKYISDKYPDSWVIGADTVVVINGKILGKPVSRDNAREMLKDLSGQTHEVITGYCICCKSKERSFSESVRTKVLFKDLSEDEIEWYIRTKEPFDKAGGYAIQGLGTFLVKSISGSYTNVVGLPVCEVIEFLIKEHIIGFDSIKRVNNY</sequence>
<feature type="site" description="Important for substrate specificity" evidence="9">
    <location>
        <position position="171"/>
    </location>
</feature>
<evidence type="ECO:0000256" key="7">
    <source>
        <dbReference type="ARBA" id="ARBA00053369"/>
    </source>
</evidence>
<accession>E1YB12</accession>
<dbReference type="GO" id="GO:0005737">
    <property type="term" value="C:cytoplasm"/>
    <property type="evidence" value="ECO:0007669"/>
    <property type="project" value="UniProtKB-SubCell"/>
</dbReference>
<comment type="catalytic activity">
    <reaction evidence="6">
        <text>N(7)-methyl-GTP + H2O = N(7)-methyl-GMP + diphosphate + H(+)</text>
        <dbReference type="Rhea" id="RHEA:58744"/>
        <dbReference type="ChEBI" id="CHEBI:15377"/>
        <dbReference type="ChEBI" id="CHEBI:15378"/>
        <dbReference type="ChEBI" id="CHEBI:33019"/>
        <dbReference type="ChEBI" id="CHEBI:58285"/>
        <dbReference type="ChEBI" id="CHEBI:87133"/>
    </reaction>
</comment>
<feature type="site" description="Important for substrate specificity" evidence="9">
    <location>
        <position position="29"/>
    </location>
</feature>
<comment type="cofactor">
    <cofactor evidence="1 9">
        <name>a divalent metal cation</name>
        <dbReference type="ChEBI" id="CHEBI:60240"/>
    </cofactor>
</comment>